<keyword evidence="2" id="KW-0238">DNA-binding</keyword>
<evidence type="ECO:0000256" key="4">
    <source>
        <dbReference type="RuleBase" id="RU004020"/>
    </source>
</evidence>
<dbReference type="Proteomes" id="UP001054902">
    <property type="component" value="Unassembled WGS sequence"/>
</dbReference>
<dbReference type="InterPro" id="IPR036390">
    <property type="entry name" value="WH_DNA-bd_sf"/>
</dbReference>
<evidence type="ECO:0000313" key="7">
    <source>
        <dbReference type="Proteomes" id="UP001054902"/>
    </source>
</evidence>
<dbReference type="Gene3D" id="1.10.10.10">
    <property type="entry name" value="Winged helix-like DNA-binding domain superfamily/Winged helix DNA-binding domain"/>
    <property type="match status" value="1"/>
</dbReference>
<evidence type="ECO:0000313" key="6">
    <source>
        <dbReference type="EMBL" id="GFH55323.1"/>
    </source>
</evidence>
<protein>
    <recommendedName>
        <fullName evidence="5">HSF-type DNA-binding domain-containing protein</fullName>
    </recommendedName>
</protein>
<gene>
    <name evidence="6" type="ORF">CTEN210_11799</name>
</gene>
<dbReference type="GO" id="GO:0043565">
    <property type="term" value="F:sequence-specific DNA binding"/>
    <property type="evidence" value="ECO:0007669"/>
    <property type="project" value="InterPro"/>
</dbReference>
<comment type="similarity">
    <text evidence="4">Belongs to the HSF family.</text>
</comment>
<sequence>MPGKYNYTDYATIDEDAYVASNAPINKMKGGVVTPFPQKLHKILDQGIHAEIISWSPHGRCFLIHQQKPFAQIVLPQSFHTTKKTSFTRQLNLYGFVRLLSNGSDKGGYYHEKFLRGKSKLCKCIKRIPLKGSEHSLCADSQQEPKFYSMSCLVPQISNLDILYASASSASKSSNTVNERITQDNSKIFDRNIALKEASFESTFSRDYIKEPSSTIAFDSKTKFFISQYF</sequence>
<dbReference type="Pfam" id="PF00447">
    <property type="entry name" value="HSF_DNA-bind"/>
    <property type="match status" value="1"/>
</dbReference>
<organism evidence="6 7">
    <name type="scientific">Chaetoceros tenuissimus</name>
    <dbReference type="NCBI Taxonomy" id="426638"/>
    <lineage>
        <taxon>Eukaryota</taxon>
        <taxon>Sar</taxon>
        <taxon>Stramenopiles</taxon>
        <taxon>Ochrophyta</taxon>
        <taxon>Bacillariophyta</taxon>
        <taxon>Coscinodiscophyceae</taxon>
        <taxon>Chaetocerotophycidae</taxon>
        <taxon>Chaetocerotales</taxon>
        <taxon>Chaetocerotaceae</taxon>
        <taxon>Chaetoceros</taxon>
    </lineage>
</organism>
<dbReference type="PANTHER" id="PTHR10015:SF206">
    <property type="entry name" value="HSF-TYPE DNA-BINDING DOMAIN-CONTAINING PROTEIN"/>
    <property type="match status" value="1"/>
</dbReference>
<comment type="subcellular location">
    <subcellularLocation>
        <location evidence="1">Nucleus</location>
    </subcellularLocation>
</comment>
<dbReference type="InterPro" id="IPR036388">
    <property type="entry name" value="WH-like_DNA-bd_sf"/>
</dbReference>
<evidence type="ECO:0000256" key="3">
    <source>
        <dbReference type="ARBA" id="ARBA00023242"/>
    </source>
</evidence>
<proteinExistence type="inferred from homology"/>
<dbReference type="SMART" id="SM00415">
    <property type="entry name" value="HSF"/>
    <property type="match status" value="1"/>
</dbReference>
<comment type="caution">
    <text evidence="6">The sequence shown here is derived from an EMBL/GenBank/DDBJ whole genome shotgun (WGS) entry which is preliminary data.</text>
</comment>
<keyword evidence="7" id="KW-1185">Reference proteome</keyword>
<dbReference type="SUPFAM" id="SSF46785">
    <property type="entry name" value="Winged helix' DNA-binding domain"/>
    <property type="match status" value="1"/>
</dbReference>
<dbReference type="PRINTS" id="PR00056">
    <property type="entry name" value="HSFDOMAIN"/>
</dbReference>
<dbReference type="GO" id="GO:0003700">
    <property type="term" value="F:DNA-binding transcription factor activity"/>
    <property type="evidence" value="ECO:0007669"/>
    <property type="project" value="InterPro"/>
</dbReference>
<evidence type="ECO:0000256" key="1">
    <source>
        <dbReference type="ARBA" id="ARBA00004123"/>
    </source>
</evidence>
<reference evidence="6 7" key="1">
    <citation type="journal article" date="2021" name="Sci. Rep.">
        <title>The genome of the diatom Chaetoceros tenuissimus carries an ancient integrated fragment of an extant virus.</title>
        <authorList>
            <person name="Hongo Y."/>
            <person name="Kimura K."/>
            <person name="Takaki Y."/>
            <person name="Yoshida Y."/>
            <person name="Baba S."/>
            <person name="Kobayashi G."/>
            <person name="Nagasaki K."/>
            <person name="Hano T."/>
            <person name="Tomaru Y."/>
        </authorList>
    </citation>
    <scope>NUCLEOTIDE SEQUENCE [LARGE SCALE GENOMIC DNA]</scope>
    <source>
        <strain evidence="6 7">NIES-3715</strain>
    </source>
</reference>
<dbReference type="FunFam" id="1.10.10.10:FF:000479">
    <property type="entry name" value="Predicted protein"/>
    <property type="match status" value="1"/>
</dbReference>
<keyword evidence="3" id="KW-0539">Nucleus</keyword>
<feature type="domain" description="HSF-type DNA-binding" evidence="5">
    <location>
        <begin position="32"/>
        <end position="128"/>
    </location>
</feature>
<dbReference type="PANTHER" id="PTHR10015">
    <property type="entry name" value="HEAT SHOCK TRANSCRIPTION FACTOR"/>
    <property type="match status" value="1"/>
</dbReference>
<dbReference type="InterPro" id="IPR000232">
    <property type="entry name" value="HSF_DNA-bd"/>
</dbReference>
<evidence type="ECO:0000259" key="5">
    <source>
        <dbReference type="SMART" id="SM00415"/>
    </source>
</evidence>
<evidence type="ECO:0000256" key="2">
    <source>
        <dbReference type="ARBA" id="ARBA00023125"/>
    </source>
</evidence>
<accession>A0AAD3H9W0</accession>
<dbReference type="EMBL" id="BLLK01000047">
    <property type="protein sequence ID" value="GFH55323.1"/>
    <property type="molecule type" value="Genomic_DNA"/>
</dbReference>
<dbReference type="GO" id="GO:0005634">
    <property type="term" value="C:nucleus"/>
    <property type="evidence" value="ECO:0007669"/>
    <property type="project" value="UniProtKB-SubCell"/>
</dbReference>
<dbReference type="AlphaFoldDB" id="A0AAD3H9W0"/>
<name>A0AAD3H9W0_9STRA</name>